<evidence type="ECO:0000313" key="11">
    <source>
        <dbReference type="EMBL" id="AKK10407.1"/>
    </source>
</evidence>
<keyword evidence="4 5" id="KW-0720">Serine protease</keyword>
<keyword evidence="12" id="KW-1185">Reference proteome</keyword>
<dbReference type="PRINTS" id="PR00723">
    <property type="entry name" value="SUBTILISIN"/>
</dbReference>
<keyword evidence="8" id="KW-0472">Membrane</keyword>
<dbReference type="CDD" id="cd00306">
    <property type="entry name" value="Peptidases_S8_S53"/>
    <property type="match status" value="1"/>
</dbReference>
<dbReference type="PANTHER" id="PTHR43806">
    <property type="entry name" value="PEPTIDASE S8"/>
    <property type="match status" value="1"/>
</dbReference>
<evidence type="ECO:0000256" key="5">
    <source>
        <dbReference type="PROSITE-ProRule" id="PRU01240"/>
    </source>
</evidence>
<feature type="chain" id="PRO_5005184606" evidence="9">
    <location>
        <begin position="26"/>
        <end position="413"/>
    </location>
</feature>
<feature type="domain" description="Peptidase S8/S53" evidence="10">
    <location>
        <begin position="67"/>
        <end position="319"/>
    </location>
</feature>
<feature type="region of interest" description="Disordered" evidence="7">
    <location>
        <begin position="24"/>
        <end position="55"/>
    </location>
</feature>
<name>A0A0G3HGY3_9CORY</name>
<keyword evidence="9" id="KW-0732">Signal</keyword>
<comment type="similarity">
    <text evidence="1 5 6">Belongs to the peptidase S8 family.</text>
</comment>
<evidence type="ECO:0000256" key="3">
    <source>
        <dbReference type="ARBA" id="ARBA00022801"/>
    </source>
</evidence>
<evidence type="ECO:0000256" key="9">
    <source>
        <dbReference type="SAM" id="SignalP"/>
    </source>
</evidence>
<dbReference type="InterPro" id="IPR023828">
    <property type="entry name" value="Peptidase_S8_Ser-AS"/>
</dbReference>
<dbReference type="AlphaFoldDB" id="A0A0G3HGY3"/>
<dbReference type="InterPro" id="IPR023827">
    <property type="entry name" value="Peptidase_S8_Asp-AS"/>
</dbReference>
<evidence type="ECO:0000313" key="12">
    <source>
        <dbReference type="Proteomes" id="UP000035548"/>
    </source>
</evidence>
<feature type="active site" description="Charge relay system" evidence="5">
    <location>
        <position position="76"/>
    </location>
</feature>
<sequence length="413" mass="41252">MRRLAAVAATAMLSLAMGGTPMLIAQDAPTDAPPEEVIRPPECPQPVPAPPPDEPAVSRDYLGVASGAGIRVAVIDTGVAAHPELGTLEAVADLVDPDFPQPLLDCDGHGTVVAGVIAGRSLGVAPDATVLSIRQTSAARGGIGEPVGTVATLAEAINQAVAAGANVINISVVACLSPAEVAAADLRVLDEALAAAEAAGVVVVAAAGNTTGGCADDSVALPAHAETVLTVGAREDAYHLADYSLPGADVSAGAFVPTAVSPTGEGFAGALTLPTGELIEFRGTSFAAPVVTGTVALLRQLHPELSAAEVRAHVLSAAEGGFVDPAAVLQHVPTTPASLSQQHAWLSPPHPAPDDVERRGKGLLAAAVAILVAAAAAGGVLRGGWGPVTGRRARRRPGRPLRRGVPPAGHDRR</sequence>
<dbReference type="InterPro" id="IPR022398">
    <property type="entry name" value="Peptidase_S8_His-AS"/>
</dbReference>
<dbReference type="EMBL" id="CP011546">
    <property type="protein sequence ID" value="AKK10407.1"/>
    <property type="molecule type" value="Genomic_DNA"/>
</dbReference>
<keyword evidence="2 5" id="KW-0645">Protease</keyword>
<evidence type="ECO:0000259" key="10">
    <source>
        <dbReference type="Pfam" id="PF00082"/>
    </source>
</evidence>
<feature type="signal peptide" evidence="9">
    <location>
        <begin position="1"/>
        <end position="25"/>
    </location>
</feature>
<evidence type="ECO:0000256" key="1">
    <source>
        <dbReference type="ARBA" id="ARBA00011073"/>
    </source>
</evidence>
<dbReference type="EC" id="3.4.21.-" evidence="11"/>
<dbReference type="OrthoDB" id="9798386at2"/>
<dbReference type="RefSeq" id="WP_052843980.1">
    <property type="nucleotide sequence ID" value="NZ_CP011546.1"/>
</dbReference>
<evidence type="ECO:0000256" key="4">
    <source>
        <dbReference type="ARBA" id="ARBA00022825"/>
    </source>
</evidence>
<dbReference type="InterPro" id="IPR036852">
    <property type="entry name" value="Peptidase_S8/S53_dom_sf"/>
</dbReference>
<dbReference type="InterPro" id="IPR015500">
    <property type="entry name" value="Peptidase_S8_subtilisin-rel"/>
</dbReference>
<dbReference type="InterPro" id="IPR050131">
    <property type="entry name" value="Peptidase_S8_subtilisin-like"/>
</dbReference>
<proteinExistence type="inferred from homology"/>
<dbReference type="PROSITE" id="PS51892">
    <property type="entry name" value="SUBTILASE"/>
    <property type="match status" value="1"/>
</dbReference>
<dbReference type="Gene3D" id="3.40.50.200">
    <property type="entry name" value="Peptidase S8/S53 domain"/>
    <property type="match status" value="1"/>
</dbReference>
<dbReference type="KEGG" id="cut:CUTER_01960"/>
<keyword evidence="8" id="KW-0812">Transmembrane</keyword>
<reference evidence="11 12" key="1">
    <citation type="journal article" date="2015" name="Genome Announc.">
        <title>Virulence Factor Genes Detected in the Complete Genome Sequence of Corynebacterium uterequi DSM 45634, Isolated from the Uterus of a Maiden Mare.</title>
        <authorList>
            <person name="Ruckert C."/>
            <person name="Kriete M."/>
            <person name="Jaenicke S."/>
            <person name="Winkler A."/>
            <person name="Tauch A."/>
        </authorList>
    </citation>
    <scope>NUCLEOTIDE SEQUENCE [LARGE SCALE GENOMIC DNA]</scope>
    <source>
        <strain evidence="11 12">DSM 45634</strain>
    </source>
</reference>
<dbReference type="SUPFAM" id="SSF52743">
    <property type="entry name" value="Subtilisin-like"/>
    <property type="match status" value="1"/>
</dbReference>
<reference evidence="12" key="2">
    <citation type="submission" date="2015-05" db="EMBL/GenBank/DDBJ databases">
        <title>Complete genome sequence of Corynebacterium uterequi DSM 45634, isolated from the uterus of a maiden mare.</title>
        <authorList>
            <person name="Ruckert C."/>
            <person name="Albersmeier A."/>
            <person name="Winkler A."/>
            <person name="Tauch A."/>
        </authorList>
    </citation>
    <scope>NUCLEOTIDE SEQUENCE [LARGE SCALE GENOMIC DNA]</scope>
    <source>
        <strain evidence="12">DSM 45634</strain>
    </source>
</reference>
<feature type="compositionally biased region" description="Pro residues" evidence="7">
    <location>
        <begin position="41"/>
        <end position="54"/>
    </location>
</feature>
<dbReference type="PROSITE" id="PS00138">
    <property type="entry name" value="SUBTILASE_SER"/>
    <property type="match status" value="1"/>
</dbReference>
<feature type="compositionally biased region" description="Low complexity" evidence="7">
    <location>
        <begin position="403"/>
        <end position="413"/>
    </location>
</feature>
<feature type="transmembrane region" description="Helical" evidence="8">
    <location>
        <begin position="363"/>
        <end position="385"/>
    </location>
</feature>
<dbReference type="STRING" id="1072256.CUTER_01960"/>
<dbReference type="PROSITE" id="PS00137">
    <property type="entry name" value="SUBTILASE_HIS"/>
    <property type="match status" value="1"/>
</dbReference>
<dbReference type="PROSITE" id="PS00136">
    <property type="entry name" value="SUBTILASE_ASP"/>
    <property type="match status" value="1"/>
</dbReference>
<evidence type="ECO:0000256" key="8">
    <source>
        <dbReference type="SAM" id="Phobius"/>
    </source>
</evidence>
<dbReference type="Proteomes" id="UP000035548">
    <property type="component" value="Chromosome"/>
</dbReference>
<dbReference type="GO" id="GO:0006508">
    <property type="term" value="P:proteolysis"/>
    <property type="evidence" value="ECO:0007669"/>
    <property type="project" value="UniProtKB-KW"/>
</dbReference>
<keyword evidence="3 5" id="KW-0378">Hydrolase</keyword>
<dbReference type="GO" id="GO:0004252">
    <property type="term" value="F:serine-type endopeptidase activity"/>
    <property type="evidence" value="ECO:0007669"/>
    <property type="project" value="UniProtKB-UniRule"/>
</dbReference>
<evidence type="ECO:0000256" key="2">
    <source>
        <dbReference type="ARBA" id="ARBA00022670"/>
    </source>
</evidence>
<keyword evidence="8" id="KW-1133">Transmembrane helix</keyword>
<feature type="active site" description="Charge relay system" evidence="5">
    <location>
        <position position="109"/>
    </location>
</feature>
<organism evidence="11 12">
    <name type="scientific">Corynebacterium uterequi</name>
    <dbReference type="NCBI Taxonomy" id="1072256"/>
    <lineage>
        <taxon>Bacteria</taxon>
        <taxon>Bacillati</taxon>
        <taxon>Actinomycetota</taxon>
        <taxon>Actinomycetes</taxon>
        <taxon>Mycobacteriales</taxon>
        <taxon>Corynebacteriaceae</taxon>
        <taxon>Corynebacterium</taxon>
    </lineage>
</organism>
<accession>A0A0G3HGY3</accession>
<feature type="compositionally biased region" description="Basic residues" evidence="7">
    <location>
        <begin position="391"/>
        <end position="402"/>
    </location>
</feature>
<gene>
    <name evidence="11" type="ORF">CUTER_01960</name>
</gene>
<protein>
    <submittedName>
        <fullName evidence="11">Subtilase family protease</fullName>
        <ecNumber evidence="11">3.4.21.-</ecNumber>
    </submittedName>
</protein>
<dbReference type="InterPro" id="IPR000209">
    <property type="entry name" value="Peptidase_S8/S53_dom"/>
</dbReference>
<evidence type="ECO:0000256" key="6">
    <source>
        <dbReference type="RuleBase" id="RU003355"/>
    </source>
</evidence>
<dbReference type="PANTHER" id="PTHR43806:SF11">
    <property type="entry name" value="CEREVISIN-RELATED"/>
    <property type="match status" value="1"/>
</dbReference>
<evidence type="ECO:0000256" key="7">
    <source>
        <dbReference type="SAM" id="MobiDB-lite"/>
    </source>
</evidence>
<feature type="region of interest" description="Disordered" evidence="7">
    <location>
        <begin position="385"/>
        <end position="413"/>
    </location>
</feature>
<feature type="active site" description="Charge relay system" evidence="5">
    <location>
        <position position="285"/>
    </location>
</feature>
<dbReference type="Pfam" id="PF00082">
    <property type="entry name" value="Peptidase_S8"/>
    <property type="match status" value="1"/>
</dbReference>